<proteinExistence type="predicted"/>
<evidence type="ECO:0000259" key="2">
    <source>
        <dbReference type="Pfam" id="PF24523"/>
    </source>
</evidence>
<sequence>MPGGGGGGDDVLLRSPAPAGGGRQQRHPRWLPLDVVAAIAARSDPATLVRCAATWARAAASRRTRASSPASLRDTDRFVLPLLRGHLTTGPTGYNDRLSMLDTATADGTRFVGIGFFPPAPDDDDMPVEGIEPLDSRGGLLLVRLTGRGELHRALRVCDLATDRSQALPSEPASDHWAPQNVHYVLLVGDGESGGAVGRPFRVLKTNLVLTKHNSPQRRLQIQIFSSELGAWGPLTEIPTPNLHGSGSSRHANPLVVGDVVHWLCLTHTGSYVLMLRVGAARVTVTTLPASFPRAAAVPHARPGSSSHVQYSYLLATTSAGGSPIVLVADDERISAWPQSAHTKIWKQRPWVVIAKEAILRFDDKVGERLERTTARVELECFAERSGAVLFRISKCGFFWLDLQSMKIVRRFPNPRSERTKVPCSYEMGLSSWVPTFSRGTLAAPIVM</sequence>
<reference evidence="3" key="1">
    <citation type="submission" date="2018-04" db="EMBL/GenBank/DDBJ databases">
        <title>WGS assembly of Panicum hallii.</title>
        <authorList>
            <person name="Lovell J."/>
            <person name="Jenkins J."/>
            <person name="Lowry D."/>
            <person name="Mamidi S."/>
            <person name="Sreedasyam A."/>
            <person name="Weng X."/>
            <person name="Barry K."/>
            <person name="Bonette J."/>
            <person name="Campitelli B."/>
            <person name="Daum C."/>
            <person name="Gordon S."/>
            <person name="Gould B."/>
            <person name="Lipzen A."/>
            <person name="Macqueen A."/>
            <person name="Palacio-Mejia J."/>
            <person name="Plott C."/>
            <person name="Shakirov E."/>
            <person name="Shu S."/>
            <person name="Yoshinaga Y."/>
            <person name="Zane M."/>
            <person name="Rokhsar D."/>
            <person name="Grimwood J."/>
            <person name="Schmutz J."/>
            <person name="Juenger T."/>
        </authorList>
    </citation>
    <scope>NUCLEOTIDE SEQUENCE [LARGE SCALE GENOMIC DNA]</scope>
    <source>
        <strain evidence="3">FIL2</strain>
    </source>
</reference>
<dbReference type="PANTHER" id="PTHR35828:SF23">
    <property type="entry name" value="F-BOX DOMAIN-CONTAINING PROTEIN"/>
    <property type="match status" value="1"/>
</dbReference>
<protein>
    <recommendedName>
        <fullName evidence="2">DUF7595 domain-containing protein</fullName>
    </recommendedName>
</protein>
<dbReference type="Gramene" id="PAN15298">
    <property type="protein sequence ID" value="PAN15298"/>
    <property type="gene ID" value="PAHAL_2G478700"/>
</dbReference>
<dbReference type="AlphaFoldDB" id="A0A2S3H4S0"/>
<dbReference type="Proteomes" id="UP000243499">
    <property type="component" value="Chromosome 2"/>
</dbReference>
<feature type="region of interest" description="Disordered" evidence="1">
    <location>
        <begin position="1"/>
        <end position="26"/>
    </location>
</feature>
<dbReference type="Pfam" id="PF24523">
    <property type="entry name" value="DUF7595"/>
    <property type="match status" value="1"/>
</dbReference>
<gene>
    <name evidence="3" type="ORF">PAHAL_2G478700</name>
</gene>
<dbReference type="EMBL" id="CM008047">
    <property type="protein sequence ID" value="PAN15298.1"/>
    <property type="molecule type" value="Genomic_DNA"/>
</dbReference>
<evidence type="ECO:0000313" key="3">
    <source>
        <dbReference type="EMBL" id="PAN15298.1"/>
    </source>
</evidence>
<name>A0A2S3H4S0_9POAL</name>
<evidence type="ECO:0000256" key="1">
    <source>
        <dbReference type="SAM" id="MobiDB-lite"/>
    </source>
</evidence>
<accession>A0A2S3H4S0</accession>
<dbReference type="InterPro" id="IPR056016">
    <property type="entry name" value="DUF7595"/>
</dbReference>
<feature type="domain" description="DUF7595" evidence="2">
    <location>
        <begin position="129"/>
        <end position="433"/>
    </location>
</feature>
<organism evidence="3">
    <name type="scientific">Panicum hallii</name>
    <dbReference type="NCBI Taxonomy" id="206008"/>
    <lineage>
        <taxon>Eukaryota</taxon>
        <taxon>Viridiplantae</taxon>
        <taxon>Streptophyta</taxon>
        <taxon>Embryophyta</taxon>
        <taxon>Tracheophyta</taxon>
        <taxon>Spermatophyta</taxon>
        <taxon>Magnoliopsida</taxon>
        <taxon>Liliopsida</taxon>
        <taxon>Poales</taxon>
        <taxon>Poaceae</taxon>
        <taxon>PACMAD clade</taxon>
        <taxon>Panicoideae</taxon>
        <taxon>Panicodae</taxon>
        <taxon>Paniceae</taxon>
        <taxon>Panicinae</taxon>
        <taxon>Panicum</taxon>
        <taxon>Panicum sect. Panicum</taxon>
    </lineage>
</organism>
<dbReference type="PANTHER" id="PTHR35828">
    <property type="entry name" value="OS08G0203800 PROTEIN-RELATED"/>
    <property type="match status" value="1"/>
</dbReference>